<evidence type="ECO:0000256" key="1">
    <source>
        <dbReference type="ARBA" id="ARBA00022485"/>
    </source>
</evidence>
<dbReference type="InterPro" id="IPR036895">
    <property type="entry name" value="Uracil-DNA_glycosylase-like_sf"/>
</dbReference>
<evidence type="ECO:0000256" key="9">
    <source>
        <dbReference type="ARBA" id="ARBA00023887"/>
    </source>
</evidence>
<evidence type="ECO:0000256" key="3">
    <source>
        <dbReference type="ARBA" id="ARBA00022763"/>
    </source>
</evidence>
<dbReference type="Gene3D" id="3.40.470.10">
    <property type="entry name" value="Uracil-DNA glycosylase-like domain"/>
    <property type="match status" value="1"/>
</dbReference>
<dbReference type="EMBL" id="CP157484">
    <property type="protein sequence ID" value="XBO36871.1"/>
    <property type="molecule type" value="Genomic_DNA"/>
</dbReference>
<evidence type="ECO:0000256" key="2">
    <source>
        <dbReference type="ARBA" id="ARBA00022723"/>
    </source>
</evidence>
<feature type="compositionally biased region" description="Low complexity" evidence="10">
    <location>
        <begin position="1"/>
        <end position="10"/>
    </location>
</feature>
<dbReference type="InterPro" id="IPR051536">
    <property type="entry name" value="UDG_Type-4/5"/>
</dbReference>
<keyword evidence="1" id="KW-0004">4Fe-4S</keyword>
<evidence type="ECO:0000256" key="4">
    <source>
        <dbReference type="ARBA" id="ARBA00022801"/>
    </source>
</evidence>
<sequence length="231" mass="25117">MASPLSAPGPHGAGGSSFHRHDPDRDCPICPRLVAFRQAARSREPGWWNGPVPSFGDPNARLLVVGLAPGLRGANRTGRPFTGDFAGDLLYETLLAFGFAEGIYRASPDDGLRLVDCCLTNAVRCVPPENKPVGAEIAACRPFLTGTLDALPRLRAVVALGRIAHESTLRALARRQDDHRFAHNARHEMGGGVALFDSYHCSRYNTSTRRLTPEMFREVFAGVRAFLDQEG</sequence>
<evidence type="ECO:0000256" key="5">
    <source>
        <dbReference type="ARBA" id="ARBA00023004"/>
    </source>
</evidence>
<evidence type="ECO:0000313" key="12">
    <source>
        <dbReference type="EMBL" id="XBO36871.1"/>
    </source>
</evidence>
<dbReference type="SMART" id="SM00987">
    <property type="entry name" value="UreE_C"/>
    <property type="match status" value="1"/>
</dbReference>
<gene>
    <name evidence="12" type="ORF">ABEG18_14095</name>
</gene>
<evidence type="ECO:0000256" key="8">
    <source>
        <dbReference type="ARBA" id="ARBA00023779"/>
    </source>
</evidence>
<dbReference type="RefSeq" id="WP_406853688.1">
    <property type="nucleotide sequence ID" value="NZ_CP157484.1"/>
</dbReference>
<accession>A0AAU7J920</accession>
<evidence type="ECO:0000256" key="7">
    <source>
        <dbReference type="ARBA" id="ARBA00023204"/>
    </source>
</evidence>
<dbReference type="PANTHER" id="PTHR33693">
    <property type="entry name" value="TYPE-5 URACIL-DNA GLYCOSYLASE"/>
    <property type="match status" value="1"/>
</dbReference>
<keyword evidence="3" id="KW-0227">DNA damage</keyword>
<organism evidence="12">
    <name type="scientific">Alsobacter sp. KACC 23698</name>
    <dbReference type="NCBI Taxonomy" id="3149229"/>
    <lineage>
        <taxon>Bacteria</taxon>
        <taxon>Pseudomonadati</taxon>
        <taxon>Pseudomonadota</taxon>
        <taxon>Alphaproteobacteria</taxon>
        <taxon>Hyphomicrobiales</taxon>
        <taxon>Alsobacteraceae</taxon>
        <taxon>Alsobacter</taxon>
    </lineage>
</organism>
<name>A0AAU7J920_9HYPH</name>
<evidence type="ECO:0000256" key="6">
    <source>
        <dbReference type="ARBA" id="ARBA00023014"/>
    </source>
</evidence>
<dbReference type="PANTHER" id="PTHR33693:SF3">
    <property type="entry name" value="TYPE-5 URACIL-DNA GLYCOSYLASE"/>
    <property type="match status" value="1"/>
</dbReference>
<feature type="region of interest" description="Disordered" evidence="10">
    <location>
        <begin position="1"/>
        <end position="22"/>
    </location>
</feature>
<dbReference type="Pfam" id="PF03167">
    <property type="entry name" value="UDG"/>
    <property type="match status" value="1"/>
</dbReference>
<dbReference type="AlphaFoldDB" id="A0AAU7J920"/>
<keyword evidence="4" id="KW-0378">Hydrolase</keyword>
<evidence type="ECO:0000256" key="10">
    <source>
        <dbReference type="SAM" id="MobiDB-lite"/>
    </source>
</evidence>
<dbReference type="SUPFAM" id="SSF52141">
    <property type="entry name" value="Uracil-DNA glycosylase-like"/>
    <property type="match status" value="1"/>
</dbReference>
<protein>
    <recommendedName>
        <fullName evidence="9">Type-5 uracil-DNA glycosylase</fullName>
    </recommendedName>
</protein>
<dbReference type="InterPro" id="IPR005122">
    <property type="entry name" value="Uracil-DNA_glycosylase-like"/>
</dbReference>
<dbReference type="SMART" id="SM00986">
    <property type="entry name" value="UDG"/>
    <property type="match status" value="1"/>
</dbReference>
<dbReference type="GO" id="GO:0033958">
    <property type="term" value="F:DNA-deoxyinosine glycosylase activity"/>
    <property type="evidence" value="ECO:0007669"/>
    <property type="project" value="InterPro"/>
</dbReference>
<feature type="domain" description="Uracil-DNA glycosylase-like" evidence="11">
    <location>
        <begin position="53"/>
        <end position="220"/>
    </location>
</feature>
<comment type="similarity">
    <text evidence="8">Belongs to the uracil-DNA glycosylase (UDG) superfamily. Type 5 (UDGb) family.</text>
</comment>
<dbReference type="GO" id="GO:0006284">
    <property type="term" value="P:base-excision repair"/>
    <property type="evidence" value="ECO:0007669"/>
    <property type="project" value="InterPro"/>
</dbReference>
<dbReference type="GO" id="GO:0046872">
    <property type="term" value="F:metal ion binding"/>
    <property type="evidence" value="ECO:0007669"/>
    <property type="project" value="UniProtKB-KW"/>
</dbReference>
<dbReference type="CDD" id="cd10031">
    <property type="entry name" value="UDG-F5_TTUDGB_like"/>
    <property type="match status" value="1"/>
</dbReference>
<dbReference type="InterPro" id="IPR044147">
    <property type="entry name" value="UdgB-like"/>
</dbReference>
<keyword evidence="7" id="KW-0234">DNA repair</keyword>
<keyword evidence="2" id="KW-0479">Metal-binding</keyword>
<proteinExistence type="inferred from homology"/>
<evidence type="ECO:0000259" key="11">
    <source>
        <dbReference type="SMART" id="SM00986"/>
    </source>
</evidence>
<dbReference type="GO" id="GO:0051539">
    <property type="term" value="F:4 iron, 4 sulfur cluster binding"/>
    <property type="evidence" value="ECO:0007669"/>
    <property type="project" value="UniProtKB-KW"/>
</dbReference>
<reference evidence="12" key="1">
    <citation type="submission" date="2024-05" db="EMBL/GenBank/DDBJ databases">
        <authorList>
            <person name="Kim S."/>
            <person name="Heo J."/>
            <person name="Choi H."/>
            <person name="Choi Y."/>
            <person name="Kwon S.-W."/>
            <person name="Kim Y."/>
        </authorList>
    </citation>
    <scope>NUCLEOTIDE SEQUENCE</scope>
    <source>
        <strain evidence="12">KACC 23698</strain>
    </source>
</reference>
<dbReference type="GO" id="GO:0004844">
    <property type="term" value="F:uracil DNA N-glycosylase activity"/>
    <property type="evidence" value="ECO:0007669"/>
    <property type="project" value="InterPro"/>
</dbReference>
<keyword evidence="5" id="KW-0408">Iron</keyword>
<keyword evidence="6" id="KW-0411">Iron-sulfur</keyword>